<protein>
    <submittedName>
        <fullName evidence="1">Uncharacterized protein</fullName>
    </submittedName>
</protein>
<gene>
    <name evidence="1" type="ORF">NPIL_257391</name>
</gene>
<sequence length="89" mass="10628">MWEREYTQKAELCKRSMVQARKNEETWLGCHQERTWKVLVGETWLGIYRERIAGVLDREKRLESQQEQTVPINRRPHALMQPCSAPNAF</sequence>
<evidence type="ECO:0000313" key="2">
    <source>
        <dbReference type="Proteomes" id="UP000887013"/>
    </source>
</evidence>
<reference evidence="1" key="1">
    <citation type="submission" date="2020-08" db="EMBL/GenBank/DDBJ databases">
        <title>Multicomponent nature underlies the extraordinary mechanical properties of spider dragline silk.</title>
        <authorList>
            <person name="Kono N."/>
            <person name="Nakamura H."/>
            <person name="Mori M."/>
            <person name="Yoshida Y."/>
            <person name="Ohtoshi R."/>
            <person name="Malay A.D."/>
            <person name="Moran D.A.P."/>
            <person name="Tomita M."/>
            <person name="Numata K."/>
            <person name="Arakawa K."/>
        </authorList>
    </citation>
    <scope>NUCLEOTIDE SEQUENCE</scope>
</reference>
<evidence type="ECO:0000313" key="1">
    <source>
        <dbReference type="EMBL" id="GFT98016.1"/>
    </source>
</evidence>
<name>A0A8X6U6X8_NEPPI</name>
<organism evidence="1 2">
    <name type="scientific">Nephila pilipes</name>
    <name type="common">Giant wood spider</name>
    <name type="synonym">Nephila maculata</name>
    <dbReference type="NCBI Taxonomy" id="299642"/>
    <lineage>
        <taxon>Eukaryota</taxon>
        <taxon>Metazoa</taxon>
        <taxon>Ecdysozoa</taxon>
        <taxon>Arthropoda</taxon>
        <taxon>Chelicerata</taxon>
        <taxon>Arachnida</taxon>
        <taxon>Araneae</taxon>
        <taxon>Araneomorphae</taxon>
        <taxon>Entelegynae</taxon>
        <taxon>Araneoidea</taxon>
        <taxon>Nephilidae</taxon>
        <taxon>Nephila</taxon>
    </lineage>
</organism>
<accession>A0A8X6U6X8</accession>
<proteinExistence type="predicted"/>
<dbReference type="EMBL" id="BMAW01075671">
    <property type="protein sequence ID" value="GFT98016.1"/>
    <property type="molecule type" value="Genomic_DNA"/>
</dbReference>
<dbReference type="AlphaFoldDB" id="A0A8X6U6X8"/>
<keyword evidence="2" id="KW-1185">Reference proteome</keyword>
<comment type="caution">
    <text evidence="1">The sequence shown here is derived from an EMBL/GenBank/DDBJ whole genome shotgun (WGS) entry which is preliminary data.</text>
</comment>
<dbReference type="Proteomes" id="UP000887013">
    <property type="component" value="Unassembled WGS sequence"/>
</dbReference>